<keyword evidence="5" id="KW-0408">Iron</keyword>
<name>A0ABW4Y915_9GAMM</name>
<gene>
    <name evidence="11" type="ORF">ACFSJC_12120</name>
</gene>
<keyword evidence="12" id="KW-1185">Reference proteome</keyword>
<dbReference type="RefSeq" id="WP_386026999.1">
    <property type="nucleotide sequence ID" value="NZ_JBHUHX010000032.1"/>
</dbReference>
<dbReference type="Proteomes" id="UP001597337">
    <property type="component" value="Unassembled WGS sequence"/>
</dbReference>
<dbReference type="InterPro" id="IPR041854">
    <property type="entry name" value="BFD-like_2Fe2S-bd_dom_sf"/>
</dbReference>
<sequence>MYVCICNSVTDRQIREAVEQGHDTLGKLRSELGVAGCCGKCQECARNLLNEVVAEPGCFNLVLSAAA</sequence>
<evidence type="ECO:0000256" key="8">
    <source>
        <dbReference type="ARBA" id="ARBA00039386"/>
    </source>
</evidence>
<keyword evidence="3" id="KW-0479">Metal-binding</keyword>
<keyword evidence="6" id="KW-0411">Iron-sulfur</keyword>
<evidence type="ECO:0000256" key="4">
    <source>
        <dbReference type="ARBA" id="ARBA00022982"/>
    </source>
</evidence>
<evidence type="ECO:0000313" key="11">
    <source>
        <dbReference type="EMBL" id="MFD2112587.1"/>
    </source>
</evidence>
<dbReference type="Pfam" id="PF04324">
    <property type="entry name" value="Fer2_BFD"/>
    <property type="match status" value="1"/>
</dbReference>
<keyword evidence="4" id="KW-0249">Electron transport</keyword>
<evidence type="ECO:0000256" key="3">
    <source>
        <dbReference type="ARBA" id="ARBA00022723"/>
    </source>
</evidence>
<organism evidence="11 12">
    <name type="scientific">Thiorhodococcus fuscus</name>
    <dbReference type="NCBI Taxonomy" id="527200"/>
    <lineage>
        <taxon>Bacteria</taxon>
        <taxon>Pseudomonadati</taxon>
        <taxon>Pseudomonadota</taxon>
        <taxon>Gammaproteobacteria</taxon>
        <taxon>Chromatiales</taxon>
        <taxon>Chromatiaceae</taxon>
        <taxon>Thiorhodococcus</taxon>
    </lineage>
</organism>
<evidence type="ECO:0000256" key="7">
    <source>
        <dbReference type="ARBA" id="ARBA00034078"/>
    </source>
</evidence>
<evidence type="ECO:0000313" key="12">
    <source>
        <dbReference type="Proteomes" id="UP001597337"/>
    </source>
</evidence>
<evidence type="ECO:0000256" key="2">
    <source>
        <dbReference type="ARBA" id="ARBA00022714"/>
    </source>
</evidence>
<evidence type="ECO:0000256" key="9">
    <source>
        <dbReference type="ARBA" id="ARBA00046332"/>
    </source>
</evidence>
<dbReference type="EMBL" id="JBHUHX010000032">
    <property type="protein sequence ID" value="MFD2112587.1"/>
    <property type="molecule type" value="Genomic_DNA"/>
</dbReference>
<dbReference type="Gene3D" id="1.10.10.1100">
    <property type="entry name" value="BFD-like [2Fe-2S]-binding domain"/>
    <property type="match status" value="1"/>
</dbReference>
<comment type="similarity">
    <text evidence="9">Belongs to the Bfd family.</text>
</comment>
<dbReference type="InterPro" id="IPR007419">
    <property type="entry name" value="BFD-like_2Fe2S-bd_dom"/>
</dbReference>
<evidence type="ECO:0000259" key="10">
    <source>
        <dbReference type="Pfam" id="PF04324"/>
    </source>
</evidence>
<evidence type="ECO:0000256" key="1">
    <source>
        <dbReference type="ARBA" id="ARBA00022448"/>
    </source>
</evidence>
<comment type="caution">
    <text evidence="11">The sequence shown here is derived from an EMBL/GenBank/DDBJ whole genome shotgun (WGS) entry which is preliminary data.</text>
</comment>
<comment type="cofactor">
    <cofactor evidence="7">
        <name>[2Fe-2S] cluster</name>
        <dbReference type="ChEBI" id="CHEBI:190135"/>
    </cofactor>
</comment>
<keyword evidence="2" id="KW-0001">2Fe-2S</keyword>
<keyword evidence="1" id="KW-0813">Transport</keyword>
<protein>
    <recommendedName>
        <fullName evidence="8">Bacterioferritin-associated ferredoxin</fullName>
    </recommendedName>
</protein>
<dbReference type="PANTHER" id="PTHR37424:SF1">
    <property type="entry name" value="BACTERIOFERRITIN-ASSOCIATED FERREDOXIN"/>
    <property type="match status" value="1"/>
</dbReference>
<dbReference type="PANTHER" id="PTHR37424">
    <property type="entry name" value="BACTERIOFERRITIN-ASSOCIATED FERREDOXIN"/>
    <property type="match status" value="1"/>
</dbReference>
<accession>A0ABW4Y915</accession>
<dbReference type="InterPro" id="IPR052371">
    <property type="entry name" value="BFD-associated_ferredoxin"/>
</dbReference>
<proteinExistence type="inferred from homology"/>
<reference evidence="12" key="1">
    <citation type="journal article" date="2019" name="Int. J. Syst. Evol. Microbiol.">
        <title>The Global Catalogue of Microorganisms (GCM) 10K type strain sequencing project: providing services to taxonomists for standard genome sequencing and annotation.</title>
        <authorList>
            <consortium name="The Broad Institute Genomics Platform"/>
            <consortium name="The Broad Institute Genome Sequencing Center for Infectious Disease"/>
            <person name="Wu L."/>
            <person name="Ma J."/>
        </authorList>
    </citation>
    <scope>NUCLEOTIDE SEQUENCE [LARGE SCALE GENOMIC DNA]</scope>
    <source>
        <strain evidence="12">KACC 12597</strain>
    </source>
</reference>
<evidence type="ECO:0000256" key="6">
    <source>
        <dbReference type="ARBA" id="ARBA00023014"/>
    </source>
</evidence>
<feature type="domain" description="BFD-like [2Fe-2S]-binding" evidence="10">
    <location>
        <begin position="2"/>
        <end position="51"/>
    </location>
</feature>
<evidence type="ECO:0000256" key="5">
    <source>
        <dbReference type="ARBA" id="ARBA00023004"/>
    </source>
</evidence>